<sequence>MATTTRAATTARTTYQKIPPTHPPSSPHREFAGRGRFWGWRGRRWGRGREGRIRSLTRRLLLGVRHEPPLRRQAPPPPPVPSFSNAPSRHCVPTASGLAAPPLRRRAEGAPQAAPRCAPRQSRNAGRQCLRRAKAEPSVASKSGRGAGGRRGCDRRCLRMAEAKLGGQQASQPEVRRGRVRGWRCNRVGTARDGYARW</sequence>
<evidence type="ECO:0000313" key="3">
    <source>
        <dbReference type="Proteomes" id="UP000823388"/>
    </source>
</evidence>
<dbReference type="EMBL" id="CM029038">
    <property type="protein sequence ID" value="KAG2650458.1"/>
    <property type="molecule type" value="Genomic_DNA"/>
</dbReference>
<dbReference type="Proteomes" id="UP000823388">
    <property type="component" value="Chromosome 1N"/>
</dbReference>
<feature type="compositionally biased region" description="Low complexity" evidence="1">
    <location>
        <begin position="110"/>
        <end position="121"/>
    </location>
</feature>
<comment type="caution">
    <text evidence="2">The sequence shown here is derived from an EMBL/GenBank/DDBJ whole genome shotgun (WGS) entry which is preliminary data.</text>
</comment>
<keyword evidence="3" id="KW-1185">Reference proteome</keyword>
<feature type="region of interest" description="Disordered" evidence="1">
    <location>
        <begin position="1"/>
        <end position="30"/>
    </location>
</feature>
<reference evidence="2" key="1">
    <citation type="submission" date="2020-05" db="EMBL/GenBank/DDBJ databases">
        <title>WGS assembly of Panicum virgatum.</title>
        <authorList>
            <person name="Lovell J.T."/>
            <person name="Jenkins J."/>
            <person name="Shu S."/>
            <person name="Juenger T.E."/>
            <person name="Schmutz J."/>
        </authorList>
    </citation>
    <scope>NUCLEOTIDE SEQUENCE</scope>
    <source>
        <strain evidence="2">AP13</strain>
    </source>
</reference>
<proteinExistence type="predicted"/>
<accession>A0A8T0WUD5</accession>
<evidence type="ECO:0000256" key="1">
    <source>
        <dbReference type="SAM" id="MobiDB-lite"/>
    </source>
</evidence>
<gene>
    <name evidence="2" type="ORF">PVAP13_1NG193457</name>
</gene>
<evidence type="ECO:0000313" key="2">
    <source>
        <dbReference type="EMBL" id="KAG2650458.1"/>
    </source>
</evidence>
<feature type="compositionally biased region" description="Low complexity" evidence="1">
    <location>
        <begin position="1"/>
        <end position="14"/>
    </location>
</feature>
<dbReference type="AlphaFoldDB" id="A0A8T0WUD5"/>
<organism evidence="2 3">
    <name type="scientific">Panicum virgatum</name>
    <name type="common">Blackwell switchgrass</name>
    <dbReference type="NCBI Taxonomy" id="38727"/>
    <lineage>
        <taxon>Eukaryota</taxon>
        <taxon>Viridiplantae</taxon>
        <taxon>Streptophyta</taxon>
        <taxon>Embryophyta</taxon>
        <taxon>Tracheophyta</taxon>
        <taxon>Spermatophyta</taxon>
        <taxon>Magnoliopsida</taxon>
        <taxon>Liliopsida</taxon>
        <taxon>Poales</taxon>
        <taxon>Poaceae</taxon>
        <taxon>PACMAD clade</taxon>
        <taxon>Panicoideae</taxon>
        <taxon>Panicodae</taxon>
        <taxon>Paniceae</taxon>
        <taxon>Panicinae</taxon>
        <taxon>Panicum</taxon>
        <taxon>Panicum sect. Hiantes</taxon>
    </lineage>
</organism>
<name>A0A8T0WUD5_PANVG</name>
<feature type="region of interest" description="Disordered" evidence="1">
    <location>
        <begin position="67"/>
        <end position="152"/>
    </location>
</feature>
<protein>
    <submittedName>
        <fullName evidence="2">Uncharacterized protein</fullName>
    </submittedName>
</protein>